<dbReference type="PIRSF" id="PIRSF000709">
    <property type="entry name" value="6PFK_2-Ptase"/>
    <property type="match status" value="1"/>
</dbReference>
<keyword evidence="2" id="KW-1185">Reference proteome</keyword>
<dbReference type="SMART" id="SM00855">
    <property type="entry name" value="PGAM"/>
    <property type="match status" value="1"/>
</dbReference>
<dbReference type="Proteomes" id="UP000887023">
    <property type="component" value="Chromosome"/>
</dbReference>
<dbReference type="PANTHER" id="PTHR48100:SF62">
    <property type="entry name" value="GLUCOSYL-3-PHOSPHOGLYCERATE PHOSPHATASE"/>
    <property type="match status" value="1"/>
</dbReference>
<dbReference type="InterPro" id="IPR050275">
    <property type="entry name" value="PGM_Phosphatase"/>
</dbReference>
<gene>
    <name evidence="1" type="ORF">KV203_06010</name>
</gene>
<dbReference type="InterPro" id="IPR001345">
    <property type="entry name" value="PG/BPGM_mutase_AS"/>
</dbReference>
<dbReference type="Gene3D" id="3.40.50.1240">
    <property type="entry name" value="Phosphoglycerate mutase-like"/>
    <property type="match status" value="1"/>
</dbReference>
<dbReference type="PROSITE" id="PS00175">
    <property type="entry name" value="PG_MUTASE"/>
    <property type="match status" value="1"/>
</dbReference>
<protein>
    <submittedName>
        <fullName evidence="1">Histidine phosphatase family protein</fullName>
    </submittedName>
</protein>
<dbReference type="Pfam" id="PF00300">
    <property type="entry name" value="His_Phos_1"/>
    <property type="match status" value="1"/>
</dbReference>
<organism evidence="1 2">
    <name type="scientific">Skermania pinensis</name>
    <dbReference type="NCBI Taxonomy" id="39122"/>
    <lineage>
        <taxon>Bacteria</taxon>
        <taxon>Bacillati</taxon>
        <taxon>Actinomycetota</taxon>
        <taxon>Actinomycetes</taxon>
        <taxon>Mycobacteriales</taxon>
        <taxon>Gordoniaceae</taxon>
        <taxon>Skermania</taxon>
    </lineage>
</organism>
<dbReference type="RefSeq" id="WP_066469072.1">
    <property type="nucleotide sequence ID" value="NZ_CBCRUZ010000009.1"/>
</dbReference>
<sequence>MADRRRQLVLLRHGQTEWNAADRMQGQSDTDLTDLGRTQAKEAARLLASLEPLAIVSSDLRRAVDTAAELAVSTGVSVELDPRLRETDLGDWQGLDHRQVDRDYPGARTAWRADPRIAPPGGECRVEVADRMLPVVADLLVQRPDWPGRVIVLVSHGGAISALTTALLGLPLDNWPALGGLANASWVQLSQIVDEARPRWRLDVWNASARVATDVG</sequence>
<dbReference type="InterPro" id="IPR013078">
    <property type="entry name" value="His_Pase_superF_clade-1"/>
</dbReference>
<dbReference type="PANTHER" id="PTHR48100">
    <property type="entry name" value="BROAD-SPECIFICITY PHOSPHATASE YOR283W-RELATED"/>
    <property type="match status" value="1"/>
</dbReference>
<proteinExistence type="predicted"/>
<evidence type="ECO:0000313" key="1">
    <source>
        <dbReference type="EMBL" id="QXQ14926.1"/>
    </source>
</evidence>
<dbReference type="EMBL" id="CP079105">
    <property type="protein sequence ID" value="QXQ14926.1"/>
    <property type="molecule type" value="Genomic_DNA"/>
</dbReference>
<reference evidence="1" key="1">
    <citation type="submission" date="2021-07" db="EMBL/GenBank/DDBJ databases">
        <title>Candidatus Kaistella beijingensis sp. nov. isolated from a municipal wastewater treatment plant is involved in sludge foaming.</title>
        <authorList>
            <person name="Song Y."/>
            <person name="Liu S.-J."/>
        </authorList>
    </citation>
    <scope>NUCLEOTIDE SEQUENCE</scope>
    <source>
        <strain evidence="1">DSM 43998</strain>
    </source>
</reference>
<dbReference type="CDD" id="cd07067">
    <property type="entry name" value="HP_PGM_like"/>
    <property type="match status" value="1"/>
</dbReference>
<accession>A0ABX8SGX3</accession>
<evidence type="ECO:0000313" key="2">
    <source>
        <dbReference type="Proteomes" id="UP000887023"/>
    </source>
</evidence>
<dbReference type="SUPFAM" id="SSF53254">
    <property type="entry name" value="Phosphoglycerate mutase-like"/>
    <property type="match status" value="1"/>
</dbReference>
<dbReference type="InterPro" id="IPR029033">
    <property type="entry name" value="His_PPase_superfam"/>
</dbReference>
<name>A0ABX8SGX3_9ACTN</name>